<dbReference type="AlphaFoldDB" id="A0AAD1UMK9"/>
<accession>A0AAD1UMK9</accession>
<sequence length="390" mass="44599">MKQVYLQPGNKLVYEIEFEDPYSERVKVIRIDKEDEGEFWNKVPASQVDKPSKELCFRNYIPPQVSIDTPDNIFCKTQTYLFGCQIDRNKLQKNSKYCYKIYNAAEDQANPLFCLELLPDMLPKVRLNYGVCAFKIDGKDKILLIGGNISNFRNYGSYRSHLYSDCLLYHVDDGYFEEDDFDLSLSSPKDCTTALVLDDKYVYSFFGRTLKITNEDDFLRSNSKYYEYCKNIERWEINSQGGDFTNLKIKFDEKVEKILKPLVIPQDNNSFLIVGGVRGNQTPCSQVCALKIDQQAFSEDEIDDDNSSNEKDRIDAVISPLVIQEIGAAQATQGNEEPTPIKLNVPLSFTSNSLIQKDGYVSAIGFNASGRAWCFKGDLEKNKFISKCLL</sequence>
<proteinExistence type="predicted"/>
<evidence type="ECO:0000313" key="2">
    <source>
        <dbReference type="Proteomes" id="UP001295684"/>
    </source>
</evidence>
<keyword evidence="2" id="KW-1185">Reference proteome</keyword>
<gene>
    <name evidence="1" type="ORF">ECRASSUSDP1_LOCUS12888</name>
</gene>
<dbReference type="InterPro" id="IPR015915">
    <property type="entry name" value="Kelch-typ_b-propeller"/>
</dbReference>
<organism evidence="1 2">
    <name type="scientific">Euplotes crassus</name>
    <dbReference type="NCBI Taxonomy" id="5936"/>
    <lineage>
        <taxon>Eukaryota</taxon>
        <taxon>Sar</taxon>
        <taxon>Alveolata</taxon>
        <taxon>Ciliophora</taxon>
        <taxon>Intramacronucleata</taxon>
        <taxon>Spirotrichea</taxon>
        <taxon>Hypotrichia</taxon>
        <taxon>Euplotida</taxon>
        <taxon>Euplotidae</taxon>
        <taxon>Moneuplotes</taxon>
    </lineage>
</organism>
<dbReference type="EMBL" id="CAMPGE010012808">
    <property type="protein sequence ID" value="CAI2371564.1"/>
    <property type="molecule type" value="Genomic_DNA"/>
</dbReference>
<comment type="caution">
    <text evidence="1">The sequence shown here is derived from an EMBL/GenBank/DDBJ whole genome shotgun (WGS) entry which is preliminary data.</text>
</comment>
<evidence type="ECO:0008006" key="3">
    <source>
        <dbReference type="Google" id="ProtNLM"/>
    </source>
</evidence>
<evidence type="ECO:0000313" key="1">
    <source>
        <dbReference type="EMBL" id="CAI2371564.1"/>
    </source>
</evidence>
<reference evidence="1" key="1">
    <citation type="submission" date="2023-07" db="EMBL/GenBank/DDBJ databases">
        <authorList>
            <consortium name="AG Swart"/>
            <person name="Singh M."/>
            <person name="Singh A."/>
            <person name="Seah K."/>
            <person name="Emmerich C."/>
        </authorList>
    </citation>
    <scope>NUCLEOTIDE SEQUENCE</scope>
    <source>
        <strain evidence="1">DP1</strain>
    </source>
</reference>
<dbReference type="Proteomes" id="UP001295684">
    <property type="component" value="Unassembled WGS sequence"/>
</dbReference>
<name>A0AAD1UMK9_EUPCR</name>
<protein>
    <recommendedName>
        <fullName evidence="3">Kelch motif family protein</fullName>
    </recommendedName>
</protein>
<dbReference type="InterPro" id="IPR011043">
    <property type="entry name" value="Gal_Oxase/kelch_b-propeller"/>
</dbReference>
<dbReference type="Gene3D" id="2.120.10.80">
    <property type="entry name" value="Kelch-type beta propeller"/>
    <property type="match status" value="1"/>
</dbReference>
<dbReference type="SUPFAM" id="SSF50965">
    <property type="entry name" value="Galactose oxidase, central domain"/>
    <property type="match status" value="1"/>
</dbReference>